<evidence type="ECO:0000256" key="1">
    <source>
        <dbReference type="SAM" id="Phobius"/>
    </source>
</evidence>
<organism evidence="2 3">
    <name type="scientific">Pseudomonas fulva</name>
    <dbReference type="NCBI Taxonomy" id="47880"/>
    <lineage>
        <taxon>Bacteria</taxon>
        <taxon>Pseudomonadati</taxon>
        <taxon>Pseudomonadota</taxon>
        <taxon>Gammaproteobacteria</taxon>
        <taxon>Pseudomonadales</taxon>
        <taxon>Pseudomonadaceae</taxon>
        <taxon>Pseudomonas</taxon>
    </lineage>
</organism>
<keyword evidence="1" id="KW-0812">Transmembrane</keyword>
<name>A0A0D0L1I7_9PSED</name>
<dbReference type="AlphaFoldDB" id="A0A0D0L1I7"/>
<evidence type="ECO:0000313" key="3">
    <source>
        <dbReference type="Proteomes" id="UP000032068"/>
    </source>
</evidence>
<proteinExistence type="predicted"/>
<feature type="transmembrane region" description="Helical" evidence="1">
    <location>
        <begin position="56"/>
        <end position="76"/>
    </location>
</feature>
<comment type="caution">
    <text evidence="2">The sequence shown here is derived from an EMBL/GenBank/DDBJ whole genome shotgun (WGS) entry which is preliminary data.</text>
</comment>
<reference evidence="2 3" key="1">
    <citation type="submission" date="2014-12" db="EMBL/GenBank/DDBJ databases">
        <title>16Stimator: statistical estimation of ribosomal gene copy numbers from draft genome assemblies.</title>
        <authorList>
            <person name="Perisin M.A."/>
            <person name="Vetter M."/>
            <person name="Gilbert J.A."/>
            <person name="Bergelson J."/>
        </authorList>
    </citation>
    <scope>NUCLEOTIDE SEQUENCE [LARGE SCALE GENOMIC DNA]</scope>
    <source>
        <strain evidence="2 3">MEJ086</strain>
    </source>
</reference>
<dbReference type="Proteomes" id="UP000032068">
    <property type="component" value="Unassembled WGS sequence"/>
</dbReference>
<feature type="transmembrane region" description="Helical" evidence="1">
    <location>
        <begin position="163"/>
        <end position="184"/>
    </location>
</feature>
<sequence length="255" mass="27610">MSLTALLVVAGYTLASGEKIPVAAGGPIMSALVASTLALSIITLRATIIYRLSPKVFNVLASSVALLVVLVASIYADAHIAQYLEVKGSELPSALRVLTILLSAYWWTLVFTVISLGLYVIALLLWAGSALSSTDRRLLELSFVMYGSGPAPQANKKRNGKEFIYFTLFVGLAFTSLIPINALASFEKEKRLIRLANELIVFSVFHLKEHDCFADSAEGTVFAFVDADRVSAATPDEKLGYTFELRNCAAEKPQL</sequence>
<accession>A0A0D0L1I7</accession>
<feature type="transmembrane region" description="Helical" evidence="1">
    <location>
        <begin position="25"/>
        <end position="44"/>
    </location>
</feature>
<dbReference type="EMBL" id="JXQW01000012">
    <property type="protein sequence ID" value="KIQ03558.1"/>
    <property type="molecule type" value="Genomic_DNA"/>
</dbReference>
<evidence type="ECO:0000313" key="2">
    <source>
        <dbReference type="EMBL" id="KIQ03558.1"/>
    </source>
</evidence>
<keyword evidence="1" id="KW-0472">Membrane</keyword>
<gene>
    <name evidence="2" type="ORF">RU08_06395</name>
</gene>
<keyword evidence="1" id="KW-1133">Transmembrane helix</keyword>
<feature type="transmembrane region" description="Helical" evidence="1">
    <location>
        <begin position="104"/>
        <end position="127"/>
    </location>
</feature>
<protein>
    <submittedName>
        <fullName evidence="2">Uncharacterized protein</fullName>
    </submittedName>
</protein>